<organism evidence="11 12">
    <name type="scientific">Brucella tritici</name>
    <dbReference type="NCBI Taxonomy" id="94626"/>
    <lineage>
        <taxon>Bacteria</taxon>
        <taxon>Pseudomonadati</taxon>
        <taxon>Pseudomonadota</taxon>
        <taxon>Alphaproteobacteria</taxon>
        <taxon>Hyphomicrobiales</taxon>
        <taxon>Brucellaceae</taxon>
        <taxon>Brucella/Ochrobactrum group</taxon>
        <taxon>Brucella</taxon>
    </lineage>
</organism>
<dbReference type="GO" id="GO:0005886">
    <property type="term" value="C:plasma membrane"/>
    <property type="evidence" value="ECO:0007669"/>
    <property type="project" value="UniProtKB-SubCell"/>
</dbReference>
<evidence type="ECO:0000256" key="3">
    <source>
        <dbReference type="ARBA" id="ARBA00022475"/>
    </source>
</evidence>
<feature type="transmembrane region" description="Helical" evidence="9">
    <location>
        <begin position="77"/>
        <end position="104"/>
    </location>
</feature>
<keyword evidence="5 9" id="KW-0812">Transmembrane</keyword>
<dbReference type="EMBL" id="WBVY01000010">
    <property type="protein sequence ID" value="KAB2654771.1"/>
    <property type="molecule type" value="Genomic_DNA"/>
</dbReference>
<proteinExistence type="inferred from homology"/>
<feature type="transmembrane region" description="Helical" evidence="9">
    <location>
        <begin position="111"/>
        <end position="132"/>
    </location>
</feature>
<dbReference type="GO" id="GO:0015740">
    <property type="term" value="P:C4-dicarboxylate transport"/>
    <property type="evidence" value="ECO:0007669"/>
    <property type="project" value="TreeGrafter"/>
</dbReference>
<protein>
    <recommendedName>
        <fullName evidence="9">TRAP transporter small permease protein</fullName>
    </recommendedName>
</protein>
<dbReference type="InterPro" id="IPR007387">
    <property type="entry name" value="TRAP_DctQ"/>
</dbReference>
<dbReference type="PANTHER" id="PTHR35011:SF2">
    <property type="entry name" value="2,3-DIKETO-L-GULONATE TRAP TRANSPORTER SMALL PERMEASE PROTEIN YIAM"/>
    <property type="match status" value="1"/>
</dbReference>
<keyword evidence="3" id="KW-1003">Cell membrane</keyword>
<keyword evidence="6 9" id="KW-1133">Transmembrane helix</keyword>
<feature type="transmembrane region" description="Helical" evidence="9">
    <location>
        <begin position="36"/>
        <end position="57"/>
    </location>
</feature>
<feature type="domain" description="Tripartite ATP-independent periplasmic transporters DctQ component" evidence="10">
    <location>
        <begin position="49"/>
        <end position="172"/>
    </location>
</feature>
<evidence type="ECO:0000256" key="2">
    <source>
        <dbReference type="ARBA" id="ARBA00022448"/>
    </source>
</evidence>
<evidence type="ECO:0000313" key="12">
    <source>
        <dbReference type="Proteomes" id="UP000460650"/>
    </source>
</evidence>
<keyword evidence="2 9" id="KW-0813">Transport</keyword>
<comment type="caution">
    <text evidence="11">The sequence shown here is derived from an EMBL/GenBank/DDBJ whole genome shotgun (WGS) entry which is preliminary data.</text>
</comment>
<keyword evidence="4 9" id="KW-0997">Cell inner membrane</keyword>
<dbReference type="RefSeq" id="WP_151610504.1">
    <property type="nucleotide sequence ID" value="NZ_WBVY01000010.1"/>
</dbReference>
<evidence type="ECO:0000256" key="4">
    <source>
        <dbReference type="ARBA" id="ARBA00022519"/>
    </source>
</evidence>
<evidence type="ECO:0000313" key="11">
    <source>
        <dbReference type="EMBL" id="KAB2654771.1"/>
    </source>
</evidence>
<dbReference type="PANTHER" id="PTHR35011">
    <property type="entry name" value="2,3-DIKETO-L-GULONATE TRAP TRANSPORTER SMALL PERMEASE PROTEIN YIAM"/>
    <property type="match status" value="1"/>
</dbReference>
<accession>A0A7V8B0H5</accession>
<comment type="similarity">
    <text evidence="8 9">Belongs to the TRAP transporter small permease family.</text>
</comment>
<name>A0A7V8B0H5_9HYPH</name>
<dbReference type="Pfam" id="PF04290">
    <property type="entry name" value="DctQ"/>
    <property type="match status" value="1"/>
</dbReference>
<dbReference type="AlphaFoldDB" id="A0A7V8B0H5"/>
<comment type="function">
    <text evidence="9">Part of the tripartite ATP-independent periplasmic (TRAP) transport system.</text>
</comment>
<keyword evidence="7 9" id="KW-0472">Membrane</keyword>
<comment type="subunit">
    <text evidence="9">The complex comprises the extracytoplasmic solute receptor protein and the two transmembrane proteins.</text>
</comment>
<evidence type="ECO:0000256" key="5">
    <source>
        <dbReference type="ARBA" id="ARBA00022692"/>
    </source>
</evidence>
<dbReference type="Proteomes" id="UP000460650">
    <property type="component" value="Unassembled WGS sequence"/>
</dbReference>
<sequence length="185" mass="20072">MKHSASEEALPGLRPVQEDHRPRWAVIRWIDRLNELVLNILALTLGVLALLGIAQVIARYIIGSPLTWSEEVIRFALIWSVFLGAGIVVRHGMLVAVEAIYLVAPSKLARAIGFISLGISGFFWVVLMYYGWTVRGMVGSLMSGSLELPMSIVYLAIPAGAALALINTIVVAIDPPEQVITQAAS</sequence>
<evidence type="ECO:0000256" key="9">
    <source>
        <dbReference type="RuleBase" id="RU369079"/>
    </source>
</evidence>
<evidence type="ECO:0000256" key="6">
    <source>
        <dbReference type="ARBA" id="ARBA00022989"/>
    </source>
</evidence>
<feature type="transmembrane region" description="Helical" evidence="9">
    <location>
        <begin position="152"/>
        <end position="173"/>
    </location>
</feature>
<gene>
    <name evidence="11" type="ORF">F9K94_23010</name>
</gene>
<dbReference type="GO" id="GO:0022857">
    <property type="term" value="F:transmembrane transporter activity"/>
    <property type="evidence" value="ECO:0007669"/>
    <property type="project" value="UniProtKB-UniRule"/>
</dbReference>
<dbReference type="InterPro" id="IPR055348">
    <property type="entry name" value="DctQ"/>
</dbReference>
<comment type="subcellular location">
    <subcellularLocation>
        <location evidence="1 9">Cell inner membrane</location>
        <topology evidence="1 9">Multi-pass membrane protein</topology>
    </subcellularLocation>
</comment>
<reference evidence="11 12" key="1">
    <citation type="submission" date="2019-09" db="EMBL/GenBank/DDBJ databases">
        <title>Taxonomic organization of the family Brucellaceae based on a phylogenomic approach.</title>
        <authorList>
            <person name="Leclercq S."/>
            <person name="Cloeckaert A."/>
            <person name="Zygmunt M.S."/>
        </authorList>
    </citation>
    <scope>NUCLEOTIDE SEQUENCE [LARGE SCALE GENOMIC DNA]</scope>
    <source>
        <strain evidence="11 12">TA93</strain>
    </source>
</reference>
<evidence type="ECO:0000256" key="7">
    <source>
        <dbReference type="ARBA" id="ARBA00023136"/>
    </source>
</evidence>
<evidence type="ECO:0000259" key="10">
    <source>
        <dbReference type="Pfam" id="PF04290"/>
    </source>
</evidence>
<evidence type="ECO:0000256" key="8">
    <source>
        <dbReference type="ARBA" id="ARBA00038436"/>
    </source>
</evidence>
<evidence type="ECO:0000256" key="1">
    <source>
        <dbReference type="ARBA" id="ARBA00004429"/>
    </source>
</evidence>